<accession>A0A562KS45</accession>
<dbReference type="AlphaFoldDB" id="A0A562KS45"/>
<evidence type="ECO:0000313" key="2">
    <source>
        <dbReference type="Proteomes" id="UP000315312"/>
    </source>
</evidence>
<proteinExistence type="predicted"/>
<name>A0A562KS45_9FLAO</name>
<sequence length="75" mass="8822">MITIIKKDIFIFIINNCLIKKGCLQNWKQPLQQPIYKNYTTFTSKSKTTFEIIELEIKHAFSDLCKMRSVFSISS</sequence>
<evidence type="ECO:0000313" key="1">
    <source>
        <dbReference type="EMBL" id="TWH98212.1"/>
    </source>
</evidence>
<keyword evidence="2" id="KW-1185">Reference proteome</keyword>
<dbReference type="Proteomes" id="UP000315312">
    <property type="component" value="Unassembled WGS sequence"/>
</dbReference>
<organism evidence="1 2">
    <name type="scientific">Flavobacterium cheniae</name>
    <dbReference type="NCBI Taxonomy" id="295428"/>
    <lineage>
        <taxon>Bacteria</taxon>
        <taxon>Pseudomonadati</taxon>
        <taxon>Bacteroidota</taxon>
        <taxon>Flavobacteriia</taxon>
        <taxon>Flavobacteriales</taxon>
        <taxon>Flavobacteriaceae</taxon>
        <taxon>Flavobacterium</taxon>
    </lineage>
</organism>
<gene>
    <name evidence="1" type="ORF">IP97_00158</name>
</gene>
<reference evidence="1 2" key="1">
    <citation type="journal article" date="2015" name="Stand. Genomic Sci.">
        <title>Genomic Encyclopedia of Bacterial and Archaeal Type Strains, Phase III: the genomes of soil and plant-associated and newly described type strains.</title>
        <authorList>
            <person name="Whitman W.B."/>
            <person name="Woyke T."/>
            <person name="Klenk H.P."/>
            <person name="Zhou Y."/>
            <person name="Lilburn T.G."/>
            <person name="Beck B.J."/>
            <person name="De Vos P."/>
            <person name="Vandamme P."/>
            <person name="Eisen J.A."/>
            <person name="Garrity G."/>
            <person name="Hugenholtz P."/>
            <person name="Kyrpides N.C."/>
        </authorList>
    </citation>
    <scope>NUCLEOTIDE SEQUENCE [LARGE SCALE GENOMIC DNA]</scope>
    <source>
        <strain evidence="1 2">CGMCC 1.6844</strain>
    </source>
</reference>
<dbReference type="EMBL" id="VLKM01000001">
    <property type="protein sequence ID" value="TWH98212.1"/>
    <property type="molecule type" value="Genomic_DNA"/>
</dbReference>
<protein>
    <submittedName>
        <fullName evidence="1">Uncharacterized protein</fullName>
    </submittedName>
</protein>
<comment type="caution">
    <text evidence="1">The sequence shown here is derived from an EMBL/GenBank/DDBJ whole genome shotgun (WGS) entry which is preliminary data.</text>
</comment>